<dbReference type="AlphaFoldDB" id="A0A4R7TE92"/>
<feature type="domain" description="DUF8175" evidence="1">
    <location>
        <begin position="4"/>
        <end position="169"/>
    </location>
</feature>
<proteinExistence type="predicted"/>
<organism evidence="2 3">
    <name type="scientific">Kribbella voronezhensis</name>
    <dbReference type="NCBI Taxonomy" id="2512212"/>
    <lineage>
        <taxon>Bacteria</taxon>
        <taxon>Bacillati</taxon>
        <taxon>Actinomycetota</taxon>
        <taxon>Actinomycetes</taxon>
        <taxon>Propionibacteriales</taxon>
        <taxon>Kribbellaceae</taxon>
        <taxon>Kribbella</taxon>
    </lineage>
</organism>
<name>A0A4R7TE92_9ACTN</name>
<protein>
    <recommendedName>
        <fullName evidence="1">DUF8175 domain-containing protein</fullName>
    </recommendedName>
</protein>
<keyword evidence="3" id="KW-1185">Reference proteome</keyword>
<accession>A0A4R7TE92</accession>
<sequence>MAAGDQGIPAKAPAVDGWEVNHRVVVPRSSAYGPLKQDPDGFRRCFAHSPTGALYAAYHAVAAMADQQHVLTTVGKLMLPGPNTDALLADLRKDPADEDSNPTQIAGYRVLDAGADRATVMLAMPVETAFVSATFTLVWSSGDWRVVPPSPGESVGAPYGQQRDLSGFVAWSGV</sequence>
<dbReference type="EMBL" id="SOCE01000001">
    <property type="protein sequence ID" value="TDU89718.1"/>
    <property type="molecule type" value="Genomic_DNA"/>
</dbReference>
<evidence type="ECO:0000313" key="2">
    <source>
        <dbReference type="EMBL" id="TDU89718.1"/>
    </source>
</evidence>
<dbReference type="Proteomes" id="UP000295151">
    <property type="component" value="Unassembled WGS sequence"/>
</dbReference>
<evidence type="ECO:0000313" key="3">
    <source>
        <dbReference type="Proteomes" id="UP000295151"/>
    </source>
</evidence>
<gene>
    <name evidence="2" type="ORF">EV138_3294</name>
</gene>
<evidence type="ECO:0000259" key="1">
    <source>
        <dbReference type="Pfam" id="PF26526"/>
    </source>
</evidence>
<comment type="caution">
    <text evidence="2">The sequence shown here is derived from an EMBL/GenBank/DDBJ whole genome shotgun (WGS) entry which is preliminary data.</text>
</comment>
<dbReference type="InterPro" id="IPR058488">
    <property type="entry name" value="DUF8175"/>
</dbReference>
<reference evidence="2 3" key="1">
    <citation type="submission" date="2019-03" db="EMBL/GenBank/DDBJ databases">
        <title>Genomic Encyclopedia of Type Strains, Phase III (KMG-III): the genomes of soil and plant-associated and newly described type strains.</title>
        <authorList>
            <person name="Whitman W."/>
        </authorList>
    </citation>
    <scope>NUCLEOTIDE SEQUENCE [LARGE SCALE GENOMIC DNA]</scope>
    <source>
        <strain evidence="2 3">VKM Ac-2575</strain>
    </source>
</reference>
<dbReference type="RefSeq" id="WP_238158165.1">
    <property type="nucleotide sequence ID" value="NZ_SOCE01000001.1"/>
</dbReference>
<dbReference type="Pfam" id="PF26526">
    <property type="entry name" value="DUF8175"/>
    <property type="match status" value="1"/>
</dbReference>